<reference evidence="1" key="1">
    <citation type="journal article" date="2021" name="Front. Microbiol.">
        <title>Comprehensive Comparative Genomics and Phenotyping of Methylobacterium Species.</title>
        <authorList>
            <person name="Alessa O."/>
            <person name="Ogura Y."/>
            <person name="Fujitani Y."/>
            <person name="Takami H."/>
            <person name="Hayashi T."/>
            <person name="Sahin N."/>
            <person name="Tani A."/>
        </authorList>
    </citation>
    <scope>NUCLEOTIDE SEQUENCE</scope>
    <source>
        <strain evidence="1">NBRC 15686</strain>
    </source>
</reference>
<proteinExistence type="predicted"/>
<dbReference type="EMBL" id="BPRC01000029">
    <property type="protein sequence ID" value="GJE67577.1"/>
    <property type="molecule type" value="Genomic_DNA"/>
</dbReference>
<dbReference type="RefSeq" id="WP_238228530.1">
    <property type="nucleotide sequence ID" value="NZ_BAAADH010000023.1"/>
</dbReference>
<accession>A0ABQ4UKA3</accession>
<name>A0ABQ4UKA3_9HYPH</name>
<comment type="caution">
    <text evidence="1">The sequence shown here is derived from an EMBL/GenBank/DDBJ whole genome shotgun (WGS) entry which is preliminary data.</text>
</comment>
<protein>
    <submittedName>
        <fullName evidence="1">Uncharacterized protein</fullName>
    </submittedName>
</protein>
<gene>
    <name evidence="1" type="ORF">LNAOJCKE_4809</name>
</gene>
<dbReference type="Proteomes" id="UP001055039">
    <property type="component" value="Unassembled WGS sequence"/>
</dbReference>
<reference evidence="1" key="2">
    <citation type="submission" date="2021-08" db="EMBL/GenBank/DDBJ databases">
        <authorList>
            <person name="Tani A."/>
            <person name="Ola A."/>
            <person name="Ogura Y."/>
            <person name="Katsura K."/>
            <person name="Hayashi T."/>
        </authorList>
    </citation>
    <scope>NUCLEOTIDE SEQUENCE</scope>
    <source>
        <strain evidence="1">NBRC 15686</strain>
    </source>
</reference>
<keyword evidence="2" id="KW-1185">Reference proteome</keyword>
<organism evidence="1 2">
    <name type="scientific">Methylorubrum aminovorans</name>
    <dbReference type="NCBI Taxonomy" id="269069"/>
    <lineage>
        <taxon>Bacteria</taxon>
        <taxon>Pseudomonadati</taxon>
        <taxon>Pseudomonadota</taxon>
        <taxon>Alphaproteobacteria</taxon>
        <taxon>Hyphomicrobiales</taxon>
        <taxon>Methylobacteriaceae</taxon>
        <taxon>Methylorubrum</taxon>
    </lineage>
</organism>
<sequence>MATDRTVLIDNATLSGVERLIGESKIINLSNIENDILCFEKLVTAILFSDKIVGVNDYKEQYKSERLKKFHFVDFLNLPAETYSTISKDAADFAKSMVFSFDGSKPAGDVLTFFESLRIDPQLRWDVFVSSEYLTMSLLVDDTRNAKYETAIDSIFRNESTDAKSVDHSMDLKSIVSVKDHPTISDIKDLVDSLSSGNPNYKGSSGKSMLQRCVFGYGWAAERAHFYNAVAALNGADAFLAPLRDAFCESCCRLEARSQVNSLLDKLESKSQDTVAKIVDTSGKARFAIKLPFFTTYLIANSENPRQCIDRALKLREERQFRDCRAILDNLSHLSTQERYAEVNSILKLLEQSCSSLMKSYAVSTDNGPQVSFSLGITGPSISTGFKLDKLFSPYRNKPFSRIFRNISQDMLNIERMGGLYDKLCSSIREHKDAKHAQVSVVPKFMENRESATGRPADLYEKQ</sequence>
<evidence type="ECO:0000313" key="2">
    <source>
        <dbReference type="Proteomes" id="UP001055039"/>
    </source>
</evidence>
<evidence type="ECO:0000313" key="1">
    <source>
        <dbReference type="EMBL" id="GJE67577.1"/>
    </source>
</evidence>